<dbReference type="Proteomes" id="UP000030746">
    <property type="component" value="Unassembled WGS sequence"/>
</dbReference>
<dbReference type="HOGENOM" id="CLU_970722_0_0_1"/>
<reference evidence="9 10" key="1">
    <citation type="journal article" date="2013" name="Nature">
        <title>Insights into bilaterian evolution from three spiralian genomes.</title>
        <authorList>
            <person name="Simakov O."/>
            <person name="Marletaz F."/>
            <person name="Cho S.J."/>
            <person name="Edsinger-Gonzales E."/>
            <person name="Havlak P."/>
            <person name="Hellsten U."/>
            <person name="Kuo D.H."/>
            <person name="Larsson T."/>
            <person name="Lv J."/>
            <person name="Arendt D."/>
            <person name="Savage R."/>
            <person name="Osoegawa K."/>
            <person name="de Jong P."/>
            <person name="Grimwood J."/>
            <person name="Chapman J.A."/>
            <person name="Shapiro H."/>
            <person name="Aerts A."/>
            <person name="Otillar R.P."/>
            <person name="Terry A.Y."/>
            <person name="Boore J.L."/>
            <person name="Grigoriev I.V."/>
            <person name="Lindberg D.R."/>
            <person name="Seaver E.C."/>
            <person name="Weisblat D.A."/>
            <person name="Putnam N.H."/>
            <person name="Rokhsar D.S."/>
        </authorList>
    </citation>
    <scope>NUCLEOTIDE SEQUENCE [LARGE SCALE GENOMIC DNA]</scope>
</reference>
<evidence type="ECO:0000256" key="3">
    <source>
        <dbReference type="ARBA" id="ARBA00022989"/>
    </source>
</evidence>
<dbReference type="Gene3D" id="2.170.300.10">
    <property type="entry name" value="Tie2 ligand-binding domain superfamily"/>
    <property type="match status" value="1"/>
</dbReference>
<dbReference type="CTD" id="20236301"/>
<feature type="domain" description="GAIN-B" evidence="8">
    <location>
        <begin position="79"/>
        <end position="235"/>
    </location>
</feature>
<evidence type="ECO:0000256" key="5">
    <source>
        <dbReference type="ARBA" id="ARBA00023157"/>
    </source>
</evidence>
<dbReference type="InterPro" id="IPR057244">
    <property type="entry name" value="GAIN_B"/>
</dbReference>
<feature type="chain" id="PRO_5004719633" description="GAIN-B domain-containing protein" evidence="7">
    <location>
        <begin position="21"/>
        <end position="287"/>
    </location>
</feature>
<organism evidence="9 10">
    <name type="scientific">Lottia gigantea</name>
    <name type="common">Giant owl limpet</name>
    <dbReference type="NCBI Taxonomy" id="225164"/>
    <lineage>
        <taxon>Eukaryota</taxon>
        <taxon>Metazoa</taxon>
        <taxon>Spiralia</taxon>
        <taxon>Lophotrochozoa</taxon>
        <taxon>Mollusca</taxon>
        <taxon>Gastropoda</taxon>
        <taxon>Patellogastropoda</taxon>
        <taxon>Lottioidea</taxon>
        <taxon>Lottiidae</taxon>
        <taxon>Lottia</taxon>
    </lineage>
</organism>
<evidence type="ECO:0000259" key="8">
    <source>
        <dbReference type="PROSITE" id="PS50221"/>
    </source>
</evidence>
<dbReference type="GeneID" id="20236301"/>
<name>V4BLA4_LOTGI</name>
<feature type="signal peptide" evidence="7">
    <location>
        <begin position="1"/>
        <end position="20"/>
    </location>
</feature>
<evidence type="ECO:0000256" key="7">
    <source>
        <dbReference type="SAM" id="SignalP"/>
    </source>
</evidence>
<dbReference type="PANTHER" id="PTHR12011">
    <property type="entry name" value="ADHESION G-PROTEIN COUPLED RECEPTOR"/>
    <property type="match status" value="1"/>
</dbReference>
<evidence type="ECO:0000256" key="1">
    <source>
        <dbReference type="ARBA" id="ARBA00004370"/>
    </source>
</evidence>
<evidence type="ECO:0000256" key="4">
    <source>
        <dbReference type="ARBA" id="ARBA00023136"/>
    </source>
</evidence>
<dbReference type="SMART" id="SM00303">
    <property type="entry name" value="GPS"/>
    <property type="match status" value="1"/>
</dbReference>
<dbReference type="PROSITE" id="PS50221">
    <property type="entry name" value="GAIN_B"/>
    <property type="match status" value="1"/>
</dbReference>
<keyword evidence="7" id="KW-0732">Signal</keyword>
<comment type="subcellular location">
    <subcellularLocation>
        <location evidence="1">Membrane</location>
    </subcellularLocation>
</comment>
<accession>V4BLA4</accession>
<dbReference type="KEGG" id="lgi:LOTGIDRAFT_154494"/>
<keyword evidence="4" id="KW-0472">Membrane</keyword>
<keyword evidence="10" id="KW-1185">Reference proteome</keyword>
<dbReference type="AlphaFoldDB" id="V4BLA4"/>
<evidence type="ECO:0000256" key="6">
    <source>
        <dbReference type="SAM" id="MobiDB-lite"/>
    </source>
</evidence>
<dbReference type="Pfam" id="PF01825">
    <property type="entry name" value="GPS"/>
    <property type="match status" value="1"/>
</dbReference>
<dbReference type="Gene3D" id="2.60.220.50">
    <property type="match status" value="1"/>
</dbReference>
<feature type="compositionally biased region" description="Polar residues" evidence="6">
    <location>
        <begin position="256"/>
        <end position="269"/>
    </location>
</feature>
<dbReference type="PANTHER" id="PTHR12011:SF347">
    <property type="entry name" value="FI21270P1-RELATED"/>
    <property type="match status" value="1"/>
</dbReference>
<protein>
    <recommendedName>
        <fullName evidence="8">GAIN-B domain-containing protein</fullName>
    </recommendedName>
</protein>
<evidence type="ECO:0000313" key="9">
    <source>
        <dbReference type="EMBL" id="ESO89384.1"/>
    </source>
</evidence>
<dbReference type="EMBL" id="KB202619">
    <property type="protein sequence ID" value="ESO89384.1"/>
    <property type="molecule type" value="Genomic_DNA"/>
</dbReference>
<dbReference type="OrthoDB" id="6160965at2759"/>
<keyword evidence="3" id="KW-1133">Transmembrane helix</keyword>
<gene>
    <name evidence="9" type="ORF">LOTGIDRAFT_154494</name>
</gene>
<evidence type="ECO:0000313" key="10">
    <source>
        <dbReference type="Proteomes" id="UP000030746"/>
    </source>
</evidence>
<dbReference type="InterPro" id="IPR046338">
    <property type="entry name" value="GAIN_dom_sf"/>
</dbReference>
<feature type="region of interest" description="Disordered" evidence="6">
    <location>
        <begin position="250"/>
        <end position="274"/>
    </location>
</feature>
<dbReference type="RefSeq" id="XP_009060409.1">
    <property type="nucleotide sequence ID" value="XM_009062161.1"/>
</dbReference>
<dbReference type="GO" id="GO:0005886">
    <property type="term" value="C:plasma membrane"/>
    <property type="evidence" value="ECO:0007669"/>
    <property type="project" value="TreeGrafter"/>
</dbReference>
<dbReference type="InterPro" id="IPR000203">
    <property type="entry name" value="GPS"/>
</dbReference>
<keyword evidence="5" id="KW-1015">Disulfide bond</keyword>
<evidence type="ECO:0000256" key="2">
    <source>
        <dbReference type="ARBA" id="ARBA00022692"/>
    </source>
</evidence>
<proteinExistence type="predicted"/>
<dbReference type="STRING" id="225164.V4BLA4"/>
<sequence>MNHLQISVLLVVATLTPSEGFKFGFNNSYTCHCKNDEKCDIVTGRCDNGCLKGWGGPSCQQVIEIGRSSSLTDIEFPKPAASTYPEWLKSSSNKALVKKDTLMNYYKDNKDIGYNAVFYNDISKIVEGKILYPGETMDSQNNITVDINSKILALSINPPPTGKLDPPIELSFQHLSDNYSSPTCVFLDLKAPYDKRGRWSTEGCKTESTSNPNVTICKCDHLTNFAILMSPGKTVKEALEIKKKRYRAKSIDTGAGTKSDTQSNQTRSTCDNDKVTSFIDEKSKYES</sequence>
<keyword evidence="2" id="KW-0812">Transmembrane</keyword>